<dbReference type="InterPro" id="IPR045012">
    <property type="entry name" value="NLP"/>
</dbReference>
<dbReference type="SMART" id="SM00666">
    <property type="entry name" value="PB1"/>
    <property type="match status" value="1"/>
</dbReference>
<dbReference type="PANTHER" id="PTHR32002">
    <property type="entry name" value="PROTEIN NLP8"/>
    <property type="match status" value="1"/>
</dbReference>
<sequence length="1085" mass="112343">MSDDYNAALQRVCTRAAESSDDILVQVWRVVQSKGGSHMARTLGQPFALGAGGASRSPNGALARYRTHSCDFDMRLARGAARAHMPGRVLLSGRPEFSPNVSLYRDEEFLRLGKAYSLGVRATMALPLFIGASEEPTPGAAPHGFNGAYGVLEVTSLAEDIHFKEEMCGRVKALLRKEGIETSPPPPPSAAAGSVDVAVPPGAWGSADLAGVPRVPVPAGLAPAMIKLLSGDSGLDCARSGGGAVGDVEVMLVQCWALDDGGPARFLSGQGGDELQQRGPQPDALRTAPSPPCLSAARFPFAVSGKGSAAWGYRRVCCSQSYDTSTASYRQSEASTRTPSVVRAFDEGSLVVTADLASADLFECPLRDVARISGATSLASCAIDAVQMPLPEDSAPGAREPEADRQGGTKDGGSQRDGAPAEQTVAGSTGEERAREMAQTHTVAAGDAEQSRTCRVVVEIVFRGMASRSSDAVATAAARVIAQLAELTRTGAKECGVDVRLVLPDDIGRLERERRAREDSEAKERAEEALAGELPARAAAAAAATAATAAGGATTAPAHAPSSAVEEDSGTFYGSSKHRNKLQKLKRIELVQQDDERAAQPTDVARAAATGVADDPNPSARDTAGDKQSAKKRKQSDRGVSIQTLQSHFHMKLVDASKALGVCTTTLKRICRAHGIMRWPCRKLKKMDVMDSDLRKLHEDVSGGALGSIGATPSGADGGGVAGEHARTPSSLPHGERLAASAGLYGHTEAVPDAGNGDAAVAPPRQGGGPPQLSPYQYGTQTLQGVMPRDVPPRGMMAGLGASLPLGQSGHTPPLLSLQGFTPLGPGMSPFPLTPLPGSLPATPGQTNAPYALATHALTPGMLAQLVGVSTPANGEDCGGSAGHQAAHLMQKAELPHAGPHHILARLAGVPPLAVGALPIGPAPPAPHHVVPRGAGKDGSPEEASNFPEGGNTNDPTASGYVHQENLPQTNALQQQQITQPGSDVTACGDSGDIVIKAKYGGETVRVRMPAAQAALATVIARVATAIGCAPPAALKMRYLDREGDLIRLETQQDFDELVAATLEARPAEVPQRPLTVRLDVVDAL</sequence>
<dbReference type="AlphaFoldDB" id="A0A7R9TV41"/>
<keyword evidence="1" id="KW-0805">Transcription regulation</keyword>
<organism evidence="7">
    <name type="scientific">Prasinoderma coloniale</name>
    <dbReference type="NCBI Taxonomy" id="156133"/>
    <lineage>
        <taxon>Eukaryota</taxon>
        <taxon>Viridiplantae</taxon>
        <taxon>Prasinodermophyta</taxon>
        <taxon>Prasinodermophyceae</taxon>
        <taxon>Prasinodermales</taxon>
        <taxon>Prasinodermaceae</taxon>
        <taxon>Prasinoderma</taxon>
    </lineage>
</organism>
<evidence type="ECO:0000313" key="7">
    <source>
        <dbReference type="EMBL" id="CAD8244907.1"/>
    </source>
</evidence>
<evidence type="ECO:0000259" key="6">
    <source>
        <dbReference type="PROSITE" id="PS51519"/>
    </source>
</evidence>
<dbReference type="Pfam" id="PF00564">
    <property type="entry name" value="PB1"/>
    <property type="match status" value="1"/>
</dbReference>
<evidence type="ECO:0000256" key="3">
    <source>
        <dbReference type="ARBA" id="ARBA00023163"/>
    </source>
</evidence>
<dbReference type="Gene3D" id="3.10.20.90">
    <property type="entry name" value="Phosphatidylinositol 3-kinase Catalytic Subunit, Chain A, domain 1"/>
    <property type="match status" value="1"/>
</dbReference>
<feature type="region of interest" description="Disordered" evidence="5">
    <location>
        <begin position="390"/>
        <end position="435"/>
    </location>
</feature>
<dbReference type="InterPro" id="IPR003035">
    <property type="entry name" value="RWP-RK_dom"/>
</dbReference>
<keyword evidence="2" id="KW-0238">DNA-binding</keyword>
<gene>
    <name evidence="7" type="ORF">PCOL08062_LOCUS8868</name>
</gene>
<reference evidence="7" key="1">
    <citation type="submission" date="2021-01" db="EMBL/GenBank/DDBJ databases">
        <authorList>
            <person name="Corre E."/>
            <person name="Pelletier E."/>
            <person name="Niang G."/>
            <person name="Scheremetjew M."/>
            <person name="Finn R."/>
            <person name="Kale V."/>
            <person name="Holt S."/>
            <person name="Cochrane G."/>
            <person name="Meng A."/>
            <person name="Brown T."/>
            <person name="Cohen L."/>
        </authorList>
    </citation>
    <scope>NUCLEOTIDE SEQUENCE</scope>
    <source>
        <strain evidence="7">CCMP1413</strain>
    </source>
</reference>
<keyword evidence="4" id="KW-0539">Nucleus</keyword>
<dbReference type="GO" id="GO:0003677">
    <property type="term" value="F:DNA binding"/>
    <property type="evidence" value="ECO:0007669"/>
    <property type="project" value="UniProtKB-KW"/>
</dbReference>
<accession>A0A7R9TV41</accession>
<evidence type="ECO:0000256" key="4">
    <source>
        <dbReference type="ARBA" id="ARBA00023242"/>
    </source>
</evidence>
<feature type="region of interest" description="Disordered" evidence="5">
    <location>
        <begin position="553"/>
        <end position="578"/>
    </location>
</feature>
<keyword evidence="3" id="KW-0804">Transcription</keyword>
<name>A0A7R9TV41_9VIRI</name>
<dbReference type="GO" id="GO:0003700">
    <property type="term" value="F:DNA-binding transcription factor activity"/>
    <property type="evidence" value="ECO:0007669"/>
    <property type="project" value="InterPro"/>
</dbReference>
<dbReference type="Pfam" id="PF02042">
    <property type="entry name" value="RWP-RK"/>
    <property type="match status" value="1"/>
</dbReference>
<dbReference type="PROSITE" id="PS51519">
    <property type="entry name" value="RWP_RK"/>
    <property type="match status" value="1"/>
</dbReference>
<dbReference type="CDD" id="cd05992">
    <property type="entry name" value="PB1"/>
    <property type="match status" value="1"/>
</dbReference>
<feature type="domain" description="RWP-RK" evidence="6">
    <location>
        <begin position="621"/>
        <end position="707"/>
    </location>
</feature>
<proteinExistence type="predicted"/>
<evidence type="ECO:0000256" key="2">
    <source>
        <dbReference type="ARBA" id="ARBA00023125"/>
    </source>
</evidence>
<feature type="region of interest" description="Disordered" evidence="5">
    <location>
        <begin position="592"/>
        <end position="640"/>
    </location>
</feature>
<evidence type="ECO:0000256" key="1">
    <source>
        <dbReference type="ARBA" id="ARBA00023015"/>
    </source>
</evidence>
<feature type="compositionally biased region" description="Basic and acidic residues" evidence="5">
    <location>
        <begin position="399"/>
        <end position="408"/>
    </location>
</feature>
<feature type="region of interest" description="Disordered" evidence="5">
    <location>
        <begin position="748"/>
        <end position="776"/>
    </location>
</feature>
<protein>
    <recommendedName>
        <fullName evidence="6">RWP-RK domain-containing protein</fullName>
    </recommendedName>
</protein>
<feature type="region of interest" description="Disordered" evidence="5">
    <location>
        <begin position="924"/>
        <end position="962"/>
    </location>
</feature>
<dbReference type="SUPFAM" id="SSF54277">
    <property type="entry name" value="CAD &amp; PB1 domains"/>
    <property type="match status" value="1"/>
</dbReference>
<dbReference type="PANTHER" id="PTHR32002:SF41">
    <property type="entry name" value="PROTEIN NLP8"/>
    <property type="match status" value="1"/>
</dbReference>
<feature type="region of interest" description="Disordered" evidence="5">
    <location>
        <begin position="705"/>
        <end position="734"/>
    </location>
</feature>
<dbReference type="InterPro" id="IPR000270">
    <property type="entry name" value="PB1_dom"/>
</dbReference>
<dbReference type="EMBL" id="HBDZ01011605">
    <property type="protein sequence ID" value="CAD8244907.1"/>
    <property type="molecule type" value="Transcribed_RNA"/>
</dbReference>
<evidence type="ECO:0000256" key="5">
    <source>
        <dbReference type="SAM" id="MobiDB-lite"/>
    </source>
</evidence>